<organism evidence="1 2">
    <name type="scientific">Hericium alpestre</name>
    <dbReference type="NCBI Taxonomy" id="135208"/>
    <lineage>
        <taxon>Eukaryota</taxon>
        <taxon>Fungi</taxon>
        <taxon>Dikarya</taxon>
        <taxon>Basidiomycota</taxon>
        <taxon>Agaricomycotina</taxon>
        <taxon>Agaricomycetes</taxon>
        <taxon>Russulales</taxon>
        <taxon>Hericiaceae</taxon>
        <taxon>Hericium</taxon>
    </lineage>
</organism>
<proteinExistence type="predicted"/>
<protein>
    <submittedName>
        <fullName evidence="1">Uncharacterized protein</fullName>
    </submittedName>
</protein>
<dbReference type="OrthoDB" id="2685026at2759"/>
<accession>A0A4Z0A104</accession>
<dbReference type="Proteomes" id="UP000298061">
    <property type="component" value="Unassembled WGS sequence"/>
</dbReference>
<dbReference type="AlphaFoldDB" id="A0A4Z0A104"/>
<name>A0A4Z0A104_9AGAM</name>
<evidence type="ECO:0000313" key="2">
    <source>
        <dbReference type="Proteomes" id="UP000298061"/>
    </source>
</evidence>
<sequence length="157" mass="18633">MSNLSQYQLRRIRLRTKLRGLIQAFLENVTGDPDVTMAWANYWEKIVVGYCVDIIGWRAGVPFKDFSTNSMPPWRLELLIQDWESGRTYFKRLSDEEYTERRLQRQAQIDAGEIEWKRKRLKRVDSGESRPQAQIGPDGGKRRFRYRVTKTPAYVRC</sequence>
<gene>
    <name evidence="1" type="ORF">EWM64_g4614</name>
</gene>
<evidence type="ECO:0000313" key="1">
    <source>
        <dbReference type="EMBL" id="TFY79398.1"/>
    </source>
</evidence>
<keyword evidence="2" id="KW-1185">Reference proteome</keyword>
<comment type="caution">
    <text evidence="1">The sequence shown here is derived from an EMBL/GenBank/DDBJ whole genome shotgun (WGS) entry which is preliminary data.</text>
</comment>
<dbReference type="EMBL" id="SFCI01000509">
    <property type="protein sequence ID" value="TFY79398.1"/>
    <property type="molecule type" value="Genomic_DNA"/>
</dbReference>
<reference evidence="1 2" key="1">
    <citation type="submission" date="2019-02" db="EMBL/GenBank/DDBJ databases">
        <title>Genome sequencing of the rare red list fungi Hericium alpestre (H. flagellum).</title>
        <authorList>
            <person name="Buettner E."/>
            <person name="Kellner H."/>
        </authorList>
    </citation>
    <scope>NUCLEOTIDE SEQUENCE [LARGE SCALE GENOMIC DNA]</scope>
    <source>
        <strain evidence="1 2">DSM 108284</strain>
    </source>
</reference>